<keyword evidence="3" id="KW-1185">Reference proteome</keyword>
<evidence type="ECO:0000256" key="1">
    <source>
        <dbReference type="SAM" id="MobiDB-lite"/>
    </source>
</evidence>
<protein>
    <submittedName>
        <fullName evidence="2">Uncharacterized protein</fullName>
    </submittedName>
</protein>
<organism evidence="2 3">
    <name type="scientific">Caldimonas brevitalea</name>
    <dbReference type="NCBI Taxonomy" id="413882"/>
    <lineage>
        <taxon>Bacteria</taxon>
        <taxon>Pseudomonadati</taxon>
        <taxon>Pseudomonadota</taxon>
        <taxon>Betaproteobacteria</taxon>
        <taxon>Burkholderiales</taxon>
        <taxon>Sphaerotilaceae</taxon>
        <taxon>Caldimonas</taxon>
    </lineage>
</organism>
<accession>A0A0G3BLP9</accession>
<feature type="region of interest" description="Disordered" evidence="1">
    <location>
        <begin position="24"/>
        <end position="62"/>
    </location>
</feature>
<dbReference type="KEGG" id="pbh:AAW51_0794"/>
<evidence type="ECO:0000313" key="2">
    <source>
        <dbReference type="EMBL" id="AKJ27485.1"/>
    </source>
</evidence>
<dbReference type="AlphaFoldDB" id="A0A0G3BLP9"/>
<reference evidence="2 3" key="1">
    <citation type="submission" date="2015-05" db="EMBL/GenBank/DDBJ databases">
        <authorList>
            <person name="Tang B."/>
            <person name="Yu Y."/>
        </authorList>
    </citation>
    <scope>NUCLEOTIDE SEQUENCE [LARGE SCALE GENOMIC DNA]</scope>
    <source>
        <strain evidence="2 3">DSM 7029</strain>
    </source>
</reference>
<gene>
    <name evidence="2" type="ORF">AAW51_0794</name>
</gene>
<evidence type="ECO:0000313" key="3">
    <source>
        <dbReference type="Proteomes" id="UP000035352"/>
    </source>
</evidence>
<dbReference type="EMBL" id="CP011371">
    <property type="protein sequence ID" value="AKJ27485.1"/>
    <property type="molecule type" value="Genomic_DNA"/>
</dbReference>
<name>A0A0G3BLP9_9BURK</name>
<proteinExistence type="predicted"/>
<dbReference type="Proteomes" id="UP000035352">
    <property type="component" value="Chromosome"/>
</dbReference>
<dbReference type="RefSeq" id="WP_047193566.1">
    <property type="nucleotide sequence ID" value="NZ_CP011371.1"/>
</dbReference>
<sequence>MPNSTLPSGPGKPIKEALDRIQEREGLEEGLLDQGVRTAPSGGPPATSRPKVSPDAPEDVEK</sequence>
<dbReference type="STRING" id="413882.AAW51_0794"/>